<dbReference type="GO" id="GO:0000166">
    <property type="term" value="F:nucleotide binding"/>
    <property type="evidence" value="ECO:0007669"/>
    <property type="project" value="InterPro"/>
</dbReference>
<accession>A0AAD9SSY1</accession>
<dbReference type="PANTHER" id="PTHR43708">
    <property type="entry name" value="CONSERVED EXPRESSED OXIDOREDUCTASE (EUROFUNG)"/>
    <property type="match status" value="1"/>
</dbReference>
<dbReference type="InterPro" id="IPR000683">
    <property type="entry name" value="Gfo/Idh/MocA-like_OxRdtase_N"/>
</dbReference>
<dbReference type="InterPro" id="IPR055080">
    <property type="entry name" value="Gal80p-like_C"/>
</dbReference>
<sequence>MAPIRVAIIGLSASATTSWAAEGHLPYLLLPRAREHYEIIALLNSSVQAAEAARAHFDLPASVKAYGDPAALAKDPDVDLVVCSTRVDTHVAVVKPSLDVGKAVFIEWPIASNYASALTLTGTPGFAKSVAGLQGRVCPPVLKLKELIDSGRIGKVLSSEARVFANILARDSLSEGLAYFADRKVGGSPLTITYGHVIDYVHDVLGEWEGGQAASRMQIQRPEIRILGGDGAVTRTVQSDVPDFLAVHGQLAPGRKNVADGASLAVTLRLGPPFKGQPAFVWSINGERGEILLTSPSGPYIFSGHSYDEPVRIQVHDHETDEVVDVEVGWKDWQEELPLRARCTGEVYERFAKWWDNGASSDPGQLSEAEAFPSLAHSFERMKEFDTLLKTLE</sequence>
<dbReference type="Gene3D" id="3.30.360.10">
    <property type="entry name" value="Dihydrodipicolinate Reductase, domain 2"/>
    <property type="match status" value="1"/>
</dbReference>
<organism evidence="3 4">
    <name type="scientific">Phomopsis amygdali</name>
    <name type="common">Fusicoccum amygdali</name>
    <dbReference type="NCBI Taxonomy" id="1214568"/>
    <lineage>
        <taxon>Eukaryota</taxon>
        <taxon>Fungi</taxon>
        <taxon>Dikarya</taxon>
        <taxon>Ascomycota</taxon>
        <taxon>Pezizomycotina</taxon>
        <taxon>Sordariomycetes</taxon>
        <taxon>Sordariomycetidae</taxon>
        <taxon>Diaporthales</taxon>
        <taxon>Diaporthaceae</taxon>
        <taxon>Diaporthe</taxon>
    </lineage>
</organism>
<dbReference type="InterPro" id="IPR051317">
    <property type="entry name" value="Gfo/Idh/MocA_oxidoreduct"/>
</dbReference>
<keyword evidence="4" id="KW-1185">Reference proteome</keyword>
<evidence type="ECO:0008006" key="5">
    <source>
        <dbReference type="Google" id="ProtNLM"/>
    </source>
</evidence>
<dbReference type="AlphaFoldDB" id="A0AAD9SSY1"/>
<dbReference type="SUPFAM" id="SSF55347">
    <property type="entry name" value="Glyceraldehyde-3-phosphate dehydrogenase-like, C-terminal domain"/>
    <property type="match status" value="1"/>
</dbReference>
<evidence type="ECO:0000313" key="3">
    <source>
        <dbReference type="EMBL" id="KAK2615164.1"/>
    </source>
</evidence>
<dbReference type="Pfam" id="PF22685">
    <property type="entry name" value="Gal80p_C-like"/>
    <property type="match status" value="1"/>
</dbReference>
<dbReference type="EMBL" id="JAUJFL010000001">
    <property type="protein sequence ID" value="KAK2615164.1"/>
    <property type="molecule type" value="Genomic_DNA"/>
</dbReference>
<protein>
    <recommendedName>
        <fullName evidence="5">Gfo/Idh/MocA-like oxidoreductase N-terminal domain-containing protein</fullName>
    </recommendedName>
</protein>
<evidence type="ECO:0000259" key="1">
    <source>
        <dbReference type="Pfam" id="PF01408"/>
    </source>
</evidence>
<comment type="caution">
    <text evidence="3">The sequence shown here is derived from an EMBL/GenBank/DDBJ whole genome shotgun (WGS) entry which is preliminary data.</text>
</comment>
<reference evidence="3" key="1">
    <citation type="submission" date="2023-06" db="EMBL/GenBank/DDBJ databases">
        <authorList>
            <person name="Noh H."/>
        </authorList>
    </citation>
    <scope>NUCLEOTIDE SEQUENCE</scope>
    <source>
        <strain evidence="3">DUCC20226</strain>
    </source>
</reference>
<feature type="domain" description="Gfo/Idh/MocA-like oxidoreductase N-terminal" evidence="1">
    <location>
        <begin position="4"/>
        <end position="119"/>
    </location>
</feature>
<dbReference type="InterPro" id="IPR036291">
    <property type="entry name" value="NAD(P)-bd_dom_sf"/>
</dbReference>
<dbReference type="PANTHER" id="PTHR43708:SF1">
    <property type="entry name" value="GALACTOSE_LACTOSE METABOLISM REGULATORY PROTEIN GAL80"/>
    <property type="match status" value="1"/>
</dbReference>
<feature type="domain" description="Gal80p-like C-terminal" evidence="2">
    <location>
        <begin position="139"/>
        <end position="295"/>
    </location>
</feature>
<dbReference type="SUPFAM" id="SSF51735">
    <property type="entry name" value="NAD(P)-binding Rossmann-fold domains"/>
    <property type="match status" value="1"/>
</dbReference>
<dbReference type="Gene3D" id="3.40.50.720">
    <property type="entry name" value="NAD(P)-binding Rossmann-like Domain"/>
    <property type="match status" value="1"/>
</dbReference>
<evidence type="ECO:0000313" key="4">
    <source>
        <dbReference type="Proteomes" id="UP001265746"/>
    </source>
</evidence>
<dbReference type="Pfam" id="PF01408">
    <property type="entry name" value="GFO_IDH_MocA"/>
    <property type="match status" value="1"/>
</dbReference>
<proteinExistence type="predicted"/>
<evidence type="ECO:0000259" key="2">
    <source>
        <dbReference type="Pfam" id="PF22685"/>
    </source>
</evidence>
<gene>
    <name evidence="3" type="ORF">N8I77_001939</name>
</gene>
<dbReference type="Proteomes" id="UP001265746">
    <property type="component" value="Unassembled WGS sequence"/>
</dbReference>
<name>A0AAD9SSY1_PHOAM</name>